<dbReference type="Proteomes" id="UP001623330">
    <property type="component" value="Unassembled WGS sequence"/>
</dbReference>
<protein>
    <submittedName>
        <fullName evidence="2">Uncharacterized protein</fullName>
    </submittedName>
</protein>
<sequence>MTAFETNYVKHISFDDLAPSIIDDQAKIIRETSQHIGFYNHFIKVPPQYNPIYKNQGIAQKSVGSSVGSGATTPIKPQTMELDTGYVSGKLDSMHLTPRGRDFTSHTRSRSASPFVRTHHSSIAPRLPPPPNQKILKHKAIAVDEPWDIEDIDISEVDTQLEKHIKKITEHNTQTNSGSIKGYTQNAFSNLNELEDRIEGNKLKVGTSDLPPPEEKKRAKSFAGMTDAELAQLEDFYNSQSRSTAVSSQMDNFDFGTQMPVFFTDSKKQNNNANLMLESLAAIYPTRPIITYKSMSMNIQHSQYASFMKKMRKHVPCREKEHTLDYRTVMCFMSGRRYTWSSVDWYIENVAKDGDHLVVVTRIPEFEKKLEQMCNEDKKRSKLKRMSSDRSGSFFSESHTLSSTPSADLDTVTPQTLGFRAEAIRDQAKETCRSLLKYYSNRLKDKVIKLTVEIVKSDSTKDAITRAAAVYAPNFQIISTVSTNLQIKFRNGNVKLPFFVMKHYSMPTFIIPFEFIDPALLDKEYLEAETQSNINILDTEKEPIDLNNRLKWLSGVVKRTIHNPYEHGSDAAIDPVQASDSEAESVASFGGTLTSGANKKKYDDFETMGYIMPRPTRQLLSERTAMIFDIDGKRLTPTGSARGSRRGSRLYLGDSGMYKIKSMVDSVRSSDTESVNTEKSKIYQNTQNNSGIRKIKSSGGPTFLTPPSHSSNSGFTRSSKSKDGTLKKAKSYETSMSSSTSSNVGSKFSRKKKSSSSDKKKSKSSDKKSTSEKKSIGSMFKKVFW</sequence>
<organism evidence="2 3">
    <name type="scientific">Nakaseomyces bracarensis</name>
    <dbReference type="NCBI Taxonomy" id="273131"/>
    <lineage>
        <taxon>Eukaryota</taxon>
        <taxon>Fungi</taxon>
        <taxon>Dikarya</taxon>
        <taxon>Ascomycota</taxon>
        <taxon>Saccharomycotina</taxon>
        <taxon>Saccharomycetes</taxon>
        <taxon>Saccharomycetales</taxon>
        <taxon>Saccharomycetaceae</taxon>
        <taxon>Nakaseomyces</taxon>
    </lineage>
</organism>
<feature type="compositionally biased region" description="Basic and acidic residues" evidence="1">
    <location>
        <begin position="755"/>
        <end position="775"/>
    </location>
</feature>
<proteinExistence type="predicted"/>
<keyword evidence="3" id="KW-1185">Reference proteome</keyword>
<feature type="compositionally biased region" description="Low complexity" evidence="1">
    <location>
        <begin position="732"/>
        <end position="747"/>
    </location>
</feature>
<dbReference type="EMBL" id="JBEVYD010000009">
    <property type="protein sequence ID" value="KAL3230680.1"/>
    <property type="molecule type" value="Genomic_DNA"/>
</dbReference>
<comment type="caution">
    <text evidence="2">The sequence shown here is derived from an EMBL/GenBank/DDBJ whole genome shotgun (WGS) entry which is preliminary data.</text>
</comment>
<feature type="region of interest" description="Disordered" evidence="1">
    <location>
        <begin position="665"/>
        <end position="785"/>
    </location>
</feature>
<evidence type="ECO:0000313" key="2">
    <source>
        <dbReference type="EMBL" id="KAL3230680.1"/>
    </source>
</evidence>
<reference evidence="2 3" key="1">
    <citation type="submission" date="2024-05" db="EMBL/GenBank/DDBJ databases">
        <title>Long read based assembly of the Candida bracarensis genome reveals expanded adhesin content.</title>
        <authorList>
            <person name="Marcet-Houben M."/>
            <person name="Ksiezopolska E."/>
            <person name="Gabaldon T."/>
        </authorList>
    </citation>
    <scope>NUCLEOTIDE SEQUENCE [LARGE SCALE GENOMIC DNA]</scope>
    <source>
        <strain evidence="2 3">CBM6</strain>
    </source>
</reference>
<evidence type="ECO:0000313" key="3">
    <source>
        <dbReference type="Proteomes" id="UP001623330"/>
    </source>
</evidence>
<feature type="region of interest" description="Disordered" evidence="1">
    <location>
        <begin position="97"/>
        <end position="133"/>
    </location>
</feature>
<feature type="compositionally biased region" description="Low complexity" evidence="1">
    <location>
        <begin position="389"/>
        <end position="398"/>
    </location>
</feature>
<feature type="compositionally biased region" description="Basic and acidic residues" evidence="1">
    <location>
        <begin position="668"/>
        <end position="681"/>
    </location>
</feature>
<evidence type="ECO:0000256" key="1">
    <source>
        <dbReference type="SAM" id="MobiDB-lite"/>
    </source>
</evidence>
<gene>
    <name evidence="2" type="ORF">RNJ44_01129</name>
</gene>
<name>A0ABR4NR57_9SACH</name>
<feature type="compositionally biased region" description="Polar residues" evidence="1">
    <location>
        <begin position="682"/>
        <end position="691"/>
    </location>
</feature>
<feature type="region of interest" description="Disordered" evidence="1">
    <location>
        <begin position="377"/>
        <end position="407"/>
    </location>
</feature>
<feature type="compositionally biased region" description="Polar residues" evidence="1">
    <location>
        <begin position="705"/>
        <end position="718"/>
    </location>
</feature>
<accession>A0ABR4NR57</accession>